<comment type="similarity">
    <text evidence="2">Belongs to the ACC deaminase/D-cysteine desulfhydrase family.</text>
</comment>
<dbReference type="InterPro" id="IPR001926">
    <property type="entry name" value="TrpB-like_PALP"/>
</dbReference>
<feature type="modified residue" description="N6-(pyridoxal phosphate)lysine" evidence="5">
    <location>
        <position position="44"/>
    </location>
</feature>
<feature type="active site" description="Nucleophile" evidence="4">
    <location>
        <position position="71"/>
    </location>
</feature>
<dbReference type="PANTHER" id="PTHR43780">
    <property type="entry name" value="1-AMINOCYCLOPROPANE-1-CARBOXYLATE DEAMINASE-RELATED"/>
    <property type="match status" value="1"/>
</dbReference>
<evidence type="ECO:0000256" key="5">
    <source>
        <dbReference type="PIRSR" id="PIRSR006278-2"/>
    </source>
</evidence>
<comment type="cofactor">
    <cofactor evidence="1">
        <name>pyridoxal 5'-phosphate</name>
        <dbReference type="ChEBI" id="CHEBI:597326"/>
    </cofactor>
</comment>
<comment type="caution">
    <text evidence="7">The sequence shown here is derived from an EMBL/GenBank/DDBJ whole genome shotgun (WGS) entry which is preliminary data.</text>
</comment>
<dbReference type="PIRSF" id="PIRSF006278">
    <property type="entry name" value="ACCD_DCysDesulf"/>
    <property type="match status" value="1"/>
</dbReference>
<evidence type="ECO:0000256" key="1">
    <source>
        <dbReference type="ARBA" id="ARBA00001933"/>
    </source>
</evidence>
<dbReference type="Proteomes" id="UP001152447">
    <property type="component" value="Unassembled WGS sequence"/>
</dbReference>
<dbReference type="RefSeq" id="WP_262976937.1">
    <property type="nucleotide sequence ID" value="NZ_CAMAPB010000037.1"/>
</dbReference>
<dbReference type="Pfam" id="PF00291">
    <property type="entry name" value="PALP"/>
    <property type="match status" value="1"/>
</dbReference>
<dbReference type="SUPFAM" id="SSF53686">
    <property type="entry name" value="Tryptophan synthase beta subunit-like PLP-dependent enzymes"/>
    <property type="match status" value="1"/>
</dbReference>
<dbReference type="EMBL" id="CAMAPB010000037">
    <property type="protein sequence ID" value="CAH9061511.1"/>
    <property type="molecule type" value="Genomic_DNA"/>
</dbReference>
<evidence type="ECO:0000313" key="8">
    <source>
        <dbReference type="Proteomes" id="UP001152447"/>
    </source>
</evidence>
<dbReference type="InterPro" id="IPR036052">
    <property type="entry name" value="TrpB-like_PALP_sf"/>
</dbReference>
<reference evidence="7" key="1">
    <citation type="submission" date="2022-07" db="EMBL/GenBank/DDBJ databases">
        <authorList>
            <person name="Criscuolo A."/>
        </authorList>
    </citation>
    <scope>NUCLEOTIDE SEQUENCE</scope>
    <source>
        <strain evidence="7">CIP103197</strain>
    </source>
</reference>
<accession>A0A9W4VXC7</accession>
<protein>
    <submittedName>
        <fullName evidence="7">D-cysteine desulfhydrase</fullName>
        <ecNumber evidence="7">4.4.1.15</ecNumber>
    </submittedName>
</protein>
<dbReference type="InterPro" id="IPR027278">
    <property type="entry name" value="ACCD_DCysDesulf"/>
</dbReference>
<keyword evidence="7" id="KW-0456">Lyase</keyword>
<dbReference type="EC" id="4.4.1.15" evidence="7"/>
<dbReference type="GO" id="GO:0019148">
    <property type="term" value="F:D-cysteine desulfhydrase activity"/>
    <property type="evidence" value="ECO:0007669"/>
    <property type="project" value="UniProtKB-EC"/>
</dbReference>
<sequence length="302" mass="33960">MPIPFSINEHSYLQTITSELLTDKKITLTIKRDDLLHPLISGNKWRKLKYNLVRMQQLGKSELLTFGGAFSNHIHACAAAGKEFNLTTHAIVRGPQLDLNNPTLKFAQQCGMQLHAVNRIEYKQRHDEAYLAALQTRFPNAYILPEGGTNEFAIEGCKELAQSLPEHDYLICPTGSGGTLAGLVEGSSNKINLLGIAVLKQADYLRDEIRALSPKAKSQNNWQLLTQFHGGGYARFTAELWQFCQHMQNQHQLPLEPIYSGKMMYALWQLINNDYFAPNSKIIAIHTGGLQGLEGLKYRKLV</sequence>
<dbReference type="AlphaFoldDB" id="A0A9W4VXC7"/>
<keyword evidence="3 5" id="KW-0663">Pyridoxal phosphate</keyword>
<evidence type="ECO:0000259" key="6">
    <source>
        <dbReference type="Pfam" id="PF00291"/>
    </source>
</evidence>
<dbReference type="PANTHER" id="PTHR43780:SF2">
    <property type="entry name" value="1-AMINOCYCLOPROPANE-1-CARBOXYLATE DEAMINASE-RELATED"/>
    <property type="match status" value="1"/>
</dbReference>
<name>A0A9W4VXC7_PSEHA</name>
<proteinExistence type="inferred from homology"/>
<evidence type="ECO:0000256" key="3">
    <source>
        <dbReference type="ARBA" id="ARBA00022898"/>
    </source>
</evidence>
<evidence type="ECO:0000256" key="4">
    <source>
        <dbReference type="PIRSR" id="PIRSR006278-1"/>
    </source>
</evidence>
<keyword evidence="8" id="KW-1185">Reference proteome</keyword>
<organism evidence="7 8">
    <name type="scientific">Pseudoalteromonas haloplanktis</name>
    <name type="common">Alteromonas haloplanktis</name>
    <dbReference type="NCBI Taxonomy" id="228"/>
    <lineage>
        <taxon>Bacteria</taxon>
        <taxon>Pseudomonadati</taxon>
        <taxon>Pseudomonadota</taxon>
        <taxon>Gammaproteobacteria</taxon>
        <taxon>Alteromonadales</taxon>
        <taxon>Pseudoalteromonadaceae</taxon>
        <taxon>Pseudoalteromonas</taxon>
    </lineage>
</organism>
<evidence type="ECO:0000313" key="7">
    <source>
        <dbReference type="EMBL" id="CAH9061511.1"/>
    </source>
</evidence>
<gene>
    <name evidence="7" type="primary">dcyD</name>
    <name evidence="7" type="ORF">PSEHALCIP103_02511</name>
</gene>
<evidence type="ECO:0000256" key="2">
    <source>
        <dbReference type="ARBA" id="ARBA00008639"/>
    </source>
</evidence>
<dbReference type="Gene3D" id="3.40.50.1100">
    <property type="match status" value="2"/>
</dbReference>
<feature type="domain" description="Tryptophan synthase beta chain-like PALP" evidence="6">
    <location>
        <begin position="25"/>
        <end position="288"/>
    </location>
</feature>